<proteinExistence type="predicted"/>
<gene>
    <name evidence="1" type="ORF">ILYODFUR_005062</name>
</gene>
<dbReference type="Proteomes" id="UP001482620">
    <property type="component" value="Unassembled WGS sequence"/>
</dbReference>
<evidence type="ECO:0000313" key="2">
    <source>
        <dbReference type="Proteomes" id="UP001482620"/>
    </source>
</evidence>
<keyword evidence="2" id="KW-1185">Reference proteome</keyword>
<organism evidence="1 2">
    <name type="scientific">Ilyodon furcidens</name>
    <name type="common">goldbreast splitfin</name>
    <dbReference type="NCBI Taxonomy" id="33524"/>
    <lineage>
        <taxon>Eukaryota</taxon>
        <taxon>Metazoa</taxon>
        <taxon>Chordata</taxon>
        <taxon>Craniata</taxon>
        <taxon>Vertebrata</taxon>
        <taxon>Euteleostomi</taxon>
        <taxon>Actinopterygii</taxon>
        <taxon>Neopterygii</taxon>
        <taxon>Teleostei</taxon>
        <taxon>Neoteleostei</taxon>
        <taxon>Acanthomorphata</taxon>
        <taxon>Ovalentaria</taxon>
        <taxon>Atherinomorphae</taxon>
        <taxon>Cyprinodontiformes</taxon>
        <taxon>Goodeidae</taxon>
        <taxon>Ilyodon</taxon>
    </lineage>
</organism>
<dbReference type="EMBL" id="JAHRIQ010058215">
    <property type="protein sequence ID" value="MEQ2239498.1"/>
    <property type="molecule type" value="Genomic_DNA"/>
</dbReference>
<reference evidence="1 2" key="1">
    <citation type="submission" date="2021-06" db="EMBL/GenBank/DDBJ databases">
        <authorList>
            <person name="Palmer J.M."/>
        </authorList>
    </citation>
    <scope>NUCLEOTIDE SEQUENCE [LARGE SCALE GENOMIC DNA]</scope>
    <source>
        <strain evidence="2">if_2019</strain>
        <tissue evidence="1">Muscle</tissue>
    </source>
</reference>
<evidence type="ECO:0000313" key="1">
    <source>
        <dbReference type="EMBL" id="MEQ2239498.1"/>
    </source>
</evidence>
<accession>A0ABV0U6P5</accession>
<comment type="caution">
    <text evidence="1">The sequence shown here is derived from an EMBL/GenBank/DDBJ whole genome shotgun (WGS) entry which is preliminary data.</text>
</comment>
<sequence>MPSSSERLLPFPWRRKCSFKHQYHASVYGFHGLRIHLQEFVKLPIKKNTRLKYRNAAWPPRVEFSAKKLTFLAEEVLSQANTDTNKGIFGVILMLKLQT</sequence>
<protein>
    <submittedName>
        <fullName evidence="1">Uncharacterized protein</fullName>
    </submittedName>
</protein>
<name>A0ABV0U6P5_9TELE</name>